<evidence type="ECO:0000256" key="5">
    <source>
        <dbReference type="ARBA" id="ARBA00023136"/>
    </source>
</evidence>
<keyword evidence="9" id="KW-1185">Reference proteome</keyword>
<evidence type="ECO:0000313" key="9">
    <source>
        <dbReference type="Proteomes" id="UP000318571"/>
    </source>
</evidence>
<feature type="transmembrane region" description="Helical" evidence="7">
    <location>
        <begin position="248"/>
        <end position="266"/>
    </location>
</feature>
<evidence type="ECO:0000256" key="7">
    <source>
        <dbReference type="SAM" id="Phobius"/>
    </source>
</evidence>
<feature type="region of interest" description="Disordered" evidence="6">
    <location>
        <begin position="1"/>
        <end position="99"/>
    </location>
</feature>
<dbReference type="EMBL" id="VCGU01000007">
    <property type="protein sequence ID" value="TRY73960.1"/>
    <property type="molecule type" value="Genomic_DNA"/>
</dbReference>
<feature type="compositionally biased region" description="Acidic residues" evidence="6">
    <location>
        <begin position="1"/>
        <end position="10"/>
    </location>
</feature>
<dbReference type="Proteomes" id="UP000318571">
    <property type="component" value="Chromosome 3"/>
</dbReference>
<proteinExistence type="inferred from homology"/>
<evidence type="ECO:0000313" key="8">
    <source>
        <dbReference type="EMBL" id="TRY73960.1"/>
    </source>
</evidence>
<keyword evidence="5 7" id="KW-0472">Membrane</keyword>
<dbReference type="GO" id="GO:0008250">
    <property type="term" value="C:oligosaccharyltransferase complex"/>
    <property type="evidence" value="ECO:0007669"/>
    <property type="project" value="InterPro"/>
</dbReference>
<reference evidence="8 9" key="1">
    <citation type="journal article" date="2018" name="Nat. Ecol. Evol.">
        <title>Genomic signatures of mitonuclear coevolution across populations of Tigriopus californicus.</title>
        <authorList>
            <person name="Barreto F.S."/>
            <person name="Watson E.T."/>
            <person name="Lima T.G."/>
            <person name="Willett C.S."/>
            <person name="Edmands S."/>
            <person name="Li W."/>
            <person name="Burton R.S."/>
        </authorList>
    </citation>
    <scope>NUCLEOTIDE SEQUENCE [LARGE SCALE GENOMIC DNA]</scope>
    <source>
        <strain evidence="8 9">San Diego</strain>
    </source>
</reference>
<evidence type="ECO:0000256" key="2">
    <source>
        <dbReference type="ARBA" id="ARBA00009825"/>
    </source>
</evidence>
<gene>
    <name evidence="8" type="ORF">TCAL_11347</name>
</gene>
<name>A0A553P8G8_TIGCA</name>
<comment type="similarity">
    <text evidence="2">Belongs to the OST5 family.</text>
</comment>
<comment type="subcellular location">
    <subcellularLocation>
        <location evidence="1">Membrane</location>
        <topology evidence="1">Multi-pass membrane protein</topology>
    </subcellularLocation>
</comment>
<dbReference type="STRING" id="6832.A0A553P8G8"/>
<evidence type="ECO:0000256" key="1">
    <source>
        <dbReference type="ARBA" id="ARBA00004141"/>
    </source>
</evidence>
<feature type="transmembrane region" description="Helical" evidence="7">
    <location>
        <begin position="278"/>
        <end position="298"/>
    </location>
</feature>
<dbReference type="InterPro" id="IPR007915">
    <property type="entry name" value="TMEM258/Ost5"/>
</dbReference>
<evidence type="ECO:0000256" key="6">
    <source>
        <dbReference type="SAM" id="MobiDB-lite"/>
    </source>
</evidence>
<dbReference type="Pfam" id="PF05251">
    <property type="entry name" value="Ost5"/>
    <property type="match status" value="1"/>
</dbReference>
<feature type="transmembrane region" description="Helical" evidence="7">
    <location>
        <begin position="318"/>
        <end position="339"/>
    </location>
</feature>
<comment type="caution">
    <text evidence="8">The sequence shown here is derived from an EMBL/GenBank/DDBJ whole genome shotgun (WGS) entry which is preliminary data.</text>
</comment>
<evidence type="ECO:0000256" key="4">
    <source>
        <dbReference type="ARBA" id="ARBA00022989"/>
    </source>
</evidence>
<organism evidence="8 9">
    <name type="scientific">Tigriopus californicus</name>
    <name type="common">Marine copepod</name>
    <dbReference type="NCBI Taxonomy" id="6832"/>
    <lineage>
        <taxon>Eukaryota</taxon>
        <taxon>Metazoa</taxon>
        <taxon>Ecdysozoa</taxon>
        <taxon>Arthropoda</taxon>
        <taxon>Crustacea</taxon>
        <taxon>Multicrustacea</taxon>
        <taxon>Hexanauplia</taxon>
        <taxon>Copepoda</taxon>
        <taxon>Harpacticoida</taxon>
        <taxon>Harpacticidae</taxon>
        <taxon>Tigriopus</taxon>
    </lineage>
</organism>
<keyword evidence="4 7" id="KW-1133">Transmembrane helix</keyword>
<accession>A0A553P8G8</accession>
<protein>
    <submittedName>
        <fullName evidence="8">Uncharacterized protein</fullName>
    </submittedName>
</protein>
<evidence type="ECO:0000256" key="3">
    <source>
        <dbReference type="ARBA" id="ARBA00022692"/>
    </source>
</evidence>
<sequence>MEDSESDWDSMSEAPVVAADRQNDLSRTKSPAPSHADQFQPPFDFSNEAKLEKKTQEIQQTKPSARKVKTYAVTVDRNEKSGSRFSSPALKSVQSRQSPSLNLEAMEAIPRSKTASLSQPTDSRALKRTKKLLPHKVLEPQDTLDDIVNDPLNEDNPTNFSDEGIDNPAFHPDWSYEVEEKIDLSDEGRFNGEKADHQRIKPDERIQILPFLDIQTRYFQIHSESSEVWADRILEPTTHCCSWCLGEVFGILKIPFILLFVSLDGYTRYLSPVNPAMYPHLAVVLLIIGLFFTAWFFVYEVTSTKFTRELVKEVLISMIASIFMGLGTLFLLLWVGIYAEKASSSSLSVEILSLVVSVSFPKYSGDTRPSLAGVTTIFGAGPSLWVPVGEPSGVLSLVTFRSDITAFLFGSAGLNGSSAFGRTSKVWPP</sequence>
<feature type="compositionally biased region" description="Basic and acidic residues" evidence="6">
    <location>
        <begin position="47"/>
        <end position="56"/>
    </location>
</feature>
<keyword evidence="3 7" id="KW-0812">Transmembrane</keyword>
<dbReference type="PANTHER" id="PTHR13636">
    <property type="entry name" value="TRANSMEMBRANE PROTEIN 258"/>
    <property type="match status" value="1"/>
</dbReference>
<dbReference type="AlphaFoldDB" id="A0A553P8G8"/>